<dbReference type="OrthoDB" id="1902708at2759"/>
<dbReference type="Gene3D" id="3.30.730.10">
    <property type="entry name" value="AP2/ERF domain"/>
    <property type="match status" value="1"/>
</dbReference>
<evidence type="ECO:0000256" key="6">
    <source>
        <dbReference type="SAM" id="MobiDB-lite"/>
    </source>
</evidence>
<evidence type="ECO:0000256" key="5">
    <source>
        <dbReference type="ARBA" id="ARBA00023242"/>
    </source>
</evidence>
<evidence type="ECO:0000256" key="1">
    <source>
        <dbReference type="ARBA" id="ARBA00004123"/>
    </source>
</evidence>
<keyword evidence="5" id="KW-0539">Nucleus</keyword>
<dbReference type="PANTHER" id="PTHR31677:SF146">
    <property type="entry name" value="ETHYLENE-RESPONSIVE TRANSCRIPTION FACTOR ESR2"/>
    <property type="match status" value="1"/>
</dbReference>
<gene>
    <name evidence="8" type="primary">LOC104593077</name>
</gene>
<dbReference type="InterPro" id="IPR001471">
    <property type="entry name" value="AP2/ERF_dom"/>
</dbReference>
<evidence type="ECO:0000256" key="3">
    <source>
        <dbReference type="ARBA" id="ARBA00023125"/>
    </source>
</evidence>
<dbReference type="GO" id="GO:0003677">
    <property type="term" value="F:DNA binding"/>
    <property type="evidence" value="ECO:0007669"/>
    <property type="project" value="UniProtKB-KW"/>
</dbReference>
<dbReference type="InterPro" id="IPR016177">
    <property type="entry name" value="DNA-bd_dom_sf"/>
</dbReference>
<dbReference type="Pfam" id="PF00847">
    <property type="entry name" value="AP2"/>
    <property type="match status" value="1"/>
</dbReference>
<dbReference type="GO" id="GO:0005634">
    <property type="term" value="C:nucleus"/>
    <property type="evidence" value="ECO:0007669"/>
    <property type="project" value="UniProtKB-SubCell"/>
</dbReference>
<feature type="region of interest" description="Disordered" evidence="6">
    <location>
        <begin position="1"/>
        <end position="48"/>
    </location>
</feature>
<keyword evidence="2" id="KW-0805">Transcription regulation</keyword>
<dbReference type="InterPro" id="IPR036955">
    <property type="entry name" value="AP2/ERF_dom_sf"/>
</dbReference>
<dbReference type="CDD" id="cd00018">
    <property type="entry name" value="AP2"/>
    <property type="match status" value="1"/>
</dbReference>
<name>A0A1U7ZS36_NELNU</name>
<organism evidence="7 8">
    <name type="scientific">Nelumbo nucifera</name>
    <name type="common">Sacred lotus</name>
    <dbReference type="NCBI Taxonomy" id="4432"/>
    <lineage>
        <taxon>Eukaryota</taxon>
        <taxon>Viridiplantae</taxon>
        <taxon>Streptophyta</taxon>
        <taxon>Embryophyta</taxon>
        <taxon>Tracheophyta</taxon>
        <taxon>Spermatophyta</taxon>
        <taxon>Magnoliopsida</taxon>
        <taxon>Proteales</taxon>
        <taxon>Nelumbonaceae</taxon>
        <taxon>Nelumbo</taxon>
    </lineage>
</organism>
<dbReference type="eggNOG" id="ENOG502RE27">
    <property type="taxonomic scope" value="Eukaryota"/>
</dbReference>
<dbReference type="Proteomes" id="UP000189703">
    <property type="component" value="Unplaced"/>
</dbReference>
<accession>A0A1U7ZS36</accession>
<protein>
    <submittedName>
        <fullName evidence="8">Ethylene-responsive transcription factor ESR2-like</fullName>
    </submittedName>
</protein>
<dbReference type="AlphaFoldDB" id="A0A1U7ZS36"/>
<keyword evidence="4" id="KW-0804">Transcription</keyword>
<sequence>MEEAMRRLNGVAHSPDSDTNDLSSDLHKKCNKRNLKDGGSGGGTMRYRGVRRRPWGRYAAEIRDPQSKERRWLGTFDTAEEAACAYDCAARAMRGLKARTNFQYPTSPSHPSTDHLLPPFDIARPSAPSLRDLSSHRNVAASDWSTWSNTRGIDFPGSTTHKSSSSSLNMHILRDFLGSSPSSSFSNPPQFLDPAPFYGSSTSVPCSFISSVSNPSFSSDVSNLSGEVSFKGSSLNLPAVEDRQACMPAIDITDPTDDMKFFPSESSGSGLLQEIISGFFPKTSCTKSVSSSKDSNCTRDPLFVAPDSEMALDPSLVETVKKEIETEHIGLYLDYQGNSQQFEVRRDGQLSEPMPLYNELPKSFPVMTEGMLEDIIHHPELLDIFASKLQQNS</sequence>
<evidence type="ECO:0000313" key="7">
    <source>
        <dbReference type="Proteomes" id="UP000189703"/>
    </source>
</evidence>
<keyword evidence="7" id="KW-1185">Reference proteome</keyword>
<evidence type="ECO:0000256" key="2">
    <source>
        <dbReference type="ARBA" id="ARBA00023015"/>
    </source>
</evidence>
<dbReference type="RefSeq" id="XP_010251056.1">
    <property type="nucleotide sequence ID" value="XM_010252754.1"/>
</dbReference>
<dbReference type="PROSITE" id="PS51032">
    <property type="entry name" value="AP2_ERF"/>
    <property type="match status" value="1"/>
</dbReference>
<evidence type="ECO:0000313" key="8">
    <source>
        <dbReference type="RefSeq" id="XP_010251056.1"/>
    </source>
</evidence>
<dbReference type="GO" id="GO:0003700">
    <property type="term" value="F:DNA-binding transcription factor activity"/>
    <property type="evidence" value="ECO:0007669"/>
    <property type="project" value="InterPro"/>
</dbReference>
<dbReference type="FunCoup" id="A0A1U7ZS36">
    <property type="interactions" value="17"/>
</dbReference>
<dbReference type="KEGG" id="nnu:104593077"/>
<keyword evidence="3" id="KW-0238">DNA-binding</keyword>
<proteinExistence type="predicted"/>
<dbReference type="GeneID" id="104593077"/>
<evidence type="ECO:0000256" key="4">
    <source>
        <dbReference type="ARBA" id="ARBA00023163"/>
    </source>
</evidence>
<dbReference type="STRING" id="4432.A0A1U7ZS36"/>
<dbReference type="PANTHER" id="PTHR31677">
    <property type="entry name" value="AP2 DOMAIN CLASS TRANSCRIPTION FACTOR"/>
    <property type="match status" value="1"/>
</dbReference>
<dbReference type="SMART" id="SM00380">
    <property type="entry name" value="AP2"/>
    <property type="match status" value="1"/>
</dbReference>
<dbReference type="FunFam" id="3.30.730.10:FF:000001">
    <property type="entry name" value="Ethylene-responsive transcription factor 2"/>
    <property type="match status" value="1"/>
</dbReference>
<reference evidence="8" key="1">
    <citation type="submission" date="2025-08" db="UniProtKB">
        <authorList>
            <consortium name="RefSeq"/>
        </authorList>
    </citation>
    <scope>IDENTIFICATION</scope>
</reference>
<dbReference type="SUPFAM" id="SSF54171">
    <property type="entry name" value="DNA-binding domain"/>
    <property type="match status" value="1"/>
</dbReference>
<comment type="subcellular location">
    <subcellularLocation>
        <location evidence="1">Nucleus</location>
    </subcellularLocation>
</comment>
<dbReference type="PRINTS" id="PR00367">
    <property type="entry name" value="ETHRSPELEMNT"/>
</dbReference>
<dbReference type="OMA" id="WPPFANS"/>